<proteinExistence type="predicted"/>
<gene>
    <name evidence="4" type="ORF">FPZ44_05310</name>
</gene>
<dbReference type="InterPro" id="IPR002935">
    <property type="entry name" value="SAM_O-MeTrfase"/>
</dbReference>
<evidence type="ECO:0000313" key="4">
    <source>
        <dbReference type="EMBL" id="TVX92524.1"/>
    </source>
</evidence>
<dbReference type="Proteomes" id="UP000318102">
    <property type="component" value="Unassembled WGS sequence"/>
</dbReference>
<dbReference type="PROSITE" id="PS51682">
    <property type="entry name" value="SAM_OMT_I"/>
    <property type="match status" value="1"/>
</dbReference>
<protein>
    <submittedName>
        <fullName evidence="4">O-methyltransferase</fullName>
    </submittedName>
</protein>
<dbReference type="SUPFAM" id="SSF53335">
    <property type="entry name" value="S-adenosyl-L-methionine-dependent methyltransferases"/>
    <property type="match status" value="1"/>
</dbReference>
<dbReference type="OrthoDB" id="9799672at2"/>
<dbReference type="GO" id="GO:0008171">
    <property type="term" value="F:O-methyltransferase activity"/>
    <property type="evidence" value="ECO:0007669"/>
    <property type="project" value="InterPro"/>
</dbReference>
<keyword evidence="2" id="KW-0808">Transferase</keyword>
<evidence type="ECO:0000256" key="1">
    <source>
        <dbReference type="ARBA" id="ARBA00022603"/>
    </source>
</evidence>
<organism evidence="4 5">
    <name type="scientific">Paenibacillus agilis</name>
    <dbReference type="NCBI Taxonomy" id="3020863"/>
    <lineage>
        <taxon>Bacteria</taxon>
        <taxon>Bacillati</taxon>
        <taxon>Bacillota</taxon>
        <taxon>Bacilli</taxon>
        <taxon>Bacillales</taxon>
        <taxon>Paenibacillaceae</taxon>
        <taxon>Paenibacillus</taxon>
    </lineage>
</organism>
<keyword evidence="3" id="KW-0949">S-adenosyl-L-methionine</keyword>
<dbReference type="AlphaFoldDB" id="A0A559IY14"/>
<dbReference type="PANTHER" id="PTHR10509">
    <property type="entry name" value="O-METHYLTRANSFERASE-RELATED"/>
    <property type="match status" value="1"/>
</dbReference>
<reference evidence="4 5" key="1">
    <citation type="submission" date="2019-07" db="EMBL/GenBank/DDBJ databases">
        <authorList>
            <person name="Kim J."/>
        </authorList>
    </citation>
    <scope>NUCLEOTIDE SEQUENCE [LARGE SCALE GENOMIC DNA]</scope>
    <source>
        <strain evidence="4 5">N4</strain>
    </source>
</reference>
<sequence length="214" mass="23647">MTNENLQTVETYLDSHYEEDKQLTSIKQSIAEADMPAISVAAGYGRLLTLLARGSKAERALEIGALGGYSGLCILRGLTSGGKLTSLELRAEYAELAHRNLTAAGYGEQVEYRIGEALDSLKQLEEEEARFDYFFIDADKENYANYLEYAIRLARPGAIIAVDNLLLQGRTMNPEKQGPSVQAMRKFIDNMAHDERLESAMMPAYDGLAVAIVK</sequence>
<accession>A0A559IY14</accession>
<dbReference type="Gene3D" id="3.40.50.150">
    <property type="entry name" value="Vaccinia Virus protein VP39"/>
    <property type="match status" value="1"/>
</dbReference>
<dbReference type="RefSeq" id="WP_144988068.1">
    <property type="nucleotide sequence ID" value="NZ_VNJK01000001.1"/>
</dbReference>
<evidence type="ECO:0000313" key="5">
    <source>
        <dbReference type="Proteomes" id="UP000318102"/>
    </source>
</evidence>
<dbReference type="GO" id="GO:0008757">
    <property type="term" value="F:S-adenosylmethionine-dependent methyltransferase activity"/>
    <property type="evidence" value="ECO:0007669"/>
    <property type="project" value="TreeGrafter"/>
</dbReference>
<comment type="caution">
    <text evidence="4">The sequence shown here is derived from an EMBL/GenBank/DDBJ whole genome shotgun (WGS) entry which is preliminary data.</text>
</comment>
<dbReference type="InterPro" id="IPR050362">
    <property type="entry name" value="Cation-dep_OMT"/>
</dbReference>
<name>A0A559IY14_9BACL</name>
<evidence type="ECO:0000256" key="2">
    <source>
        <dbReference type="ARBA" id="ARBA00022679"/>
    </source>
</evidence>
<dbReference type="InterPro" id="IPR029063">
    <property type="entry name" value="SAM-dependent_MTases_sf"/>
</dbReference>
<keyword evidence="1" id="KW-0489">Methyltransferase</keyword>
<dbReference type="PANTHER" id="PTHR10509:SF14">
    <property type="entry name" value="CAFFEOYL-COA O-METHYLTRANSFERASE 3-RELATED"/>
    <property type="match status" value="1"/>
</dbReference>
<dbReference type="GO" id="GO:0032259">
    <property type="term" value="P:methylation"/>
    <property type="evidence" value="ECO:0007669"/>
    <property type="project" value="UniProtKB-KW"/>
</dbReference>
<dbReference type="EMBL" id="VNJK01000001">
    <property type="protein sequence ID" value="TVX92524.1"/>
    <property type="molecule type" value="Genomic_DNA"/>
</dbReference>
<keyword evidence="5" id="KW-1185">Reference proteome</keyword>
<evidence type="ECO:0000256" key="3">
    <source>
        <dbReference type="ARBA" id="ARBA00022691"/>
    </source>
</evidence>
<dbReference type="Pfam" id="PF01596">
    <property type="entry name" value="Methyltransf_3"/>
    <property type="match status" value="1"/>
</dbReference>